<dbReference type="Pfam" id="PF03184">
    <property type="entry name" value="DDE_1"/>
    <property type="match status" value="1"/>
</dbReference>
<evidence type="ECO:0000313" key="3">
    <source>
        <dbReference type="Proteomes" id="UP001160148"/>
    </source>
</evidence>
<keyword evidence="3" id="KW-1185">Reference proteome</keyword>
<organism evidence="2 3">
    <name type="scientific">Macrosiphum euphorbiae</name>
    <name type="common">potato aphid</name>
    <dbReference type="NCBI Taxonomy" id="13131"/>
    <lineage>
        <taxon>Eukaryota</taxon>
        <taxon>Metazoa</taxon>
        <taxon>Ecdysozoa</taxon>
        <taxon>Arthropoda</taxon>
        <taxon>Hexapoda</taxon>
        <taxon>Insecta</taxon>
        <taxon>Pterygota</taxon>
        <taxon>Neoptera</taxon>
        <taxon>Paraneoptera</taxon>
        <taxon>Hemiptera</taxon>
        <taxon>Sternorrhyncha</taxon>
        <taxon>Aphidomorpha</taxon>
        <taxon>Aphidoidea</taxon>
        <taxon>Aphididae</taxon>
        <taxon>Macrosiphini</taxon>
        <taxon>Macrosiphum</taxon>
    </lineage>
</organism>
<dbReference type="AlphaFoldDB" id="A0AAV0X1Z3"/>
<evidence type="ECO:0000259" key="1">
    <source>
        <dbReference type="Pfam" id="PF03184"/>
    </source>
</evidence>
<evidence type="ECO:0000313" key="2">
    <source>
        <dbReference type="EMBL" id="CAI6362340.1"/>
    </source>
</evidence>
<reference evidence="2 3" key="1">
    <citation type="submission" date="2023-01" db="EMBL/GenBank/DDBJ databases">
        <authorList>
            <person name="Whitehead M."/>
        </authorList>
    </citation>
    <scope>NUCLEOTIDE SEQUENCE [LARGE SCALE GENOMIC DNA]</scope>
</reference>
<proteinExistence type="predicted"/>
<sequence>MPFIQPLDMDIIKNLKVRYRMKLVHFILEKIEENLFDPFATANQISGIIYVLQAIQFVSESWREVSCSTIMNCFAHCGFSNFIGPQPELTELDEQFLFVQNHNEFENIDENAPWKFNLYSNYFTFFQLYDNKNKNFFVL</sequence>
<gene>
    <name evidence="2" type="ORF">MEUPH1_LOCUS17417</name>
</gene>
<feature type="domain" description="DDE-1" evidence="1">
    <location>
        <begin position="4"/>
        <end position="74"/>
    </location>
</feature>
<dbReference type="InterPro" id="IPR004875">
    <property type="entry name" value="DDE_SF_endonuclease_dom"/>
</dbReference>
<name>A0AAV0X1Z3_9HEMI</name>
<dbReference type="Proteomes" id="UP001160148">
    <property type="component" value="Unassembled WGS sequence"/>
</dbReference>
<protein>
    <recommendedName>
        <fullName evidence="1">DDE-1 domain-containing protein</fullName>
    </recommendedName>
</protein>
<comment type="caution">
    <text evidence="2">The sequence shown here is derived from an EMBL/GenBank/DDBJ whole genome shotgun (WGS) entry which is preliminary data.</text>
</comment>
<accession>A0AAV0X1Z3</accession>
<dbReference type="EMBL" id="CARXXK010000003">
    <property type="protein sequence ID" value="CAI6362340.1"/>
    <property type="molecule type" value="Genomic_DNA"/>
</dbReference>
<dbReference type="GO" id="GO:0003676">
    <property type="term" value="F:nucleic acid binding"/>
    <property type="evidence" value="ECO:0007669"/>
    <property type="project" value="InterPro"/>
</dbReference>